<gene>
    <name evidence="9" type="primary">acrA</name>
    <name evidence="9" type="ordered locus">TMO_2247</name>
</gene>
<feature type="coiled-coil region" evidence="3">
    <location>
        <begin position="117"/>
        <end position="144"/>
    </location>
</feature>
<evidence type="ECO:0000256" key="2">
    <source>
        <dbReference type="ARBA" id="ARBA00009477"/>
    </source>
</evidence>
<dbReference type="Gene3D" id="2.40.30.170">
    <property type="match status" value="1"/>
</dbReference>
<feature type="domain" description="Multidrug resistance protein MdtA-like barrel-sandwich hybrid" evidence="6">
    <location>
        <begin position="76"/>
        <end position="216"/>
    </location>
</feature>
<evidence type="ECO:0000259" key="5">
    <source>
        <dbReference type="Pfam" id="PF25876"/>
    </source>
</evidence>
<dbReference type="Pfam" id="PF25876">
    <property type="entry name" value="HH_MFP_RND"/>
    <property type="match status" value="1"/>
</dbReference>
<evidence type="ECO:0000256" key="1">
    <source>
        <dbReference type="ARBA" id="ARBA00004196"/>
    </source>
</evidence>
<comment type="subcellular location">
    <subcellularLocation>
        <location evidence="1">Cell envelope</location>
    </subcellularLocation>
</comment>
<dbReference type="GO" id="GO:0022857">
    <property type="term" value="F:transmembrane transporter activity"/>
    <property type="evidence" value="ECO:0007669"/>
    <property type="project" value="InterPro"/>
</dbReference>
<dbReference type="InterPro" id="IPR058627">
    <property type="entry name" value="MdtA-like_C"/>
</dbReference>
<dbReference type="Gene3D" id="1.10.287.470">
    <property type="entry name" value="Helix hairpin bin"/>
    <property type="match status" value="1"/>
</dbReference>
<feature type="domain" description="Multidrug resistance protein MdtA-like alpha-helical hairpin" evidence="5">
    <location>
        <begin position="118"/>
        <end position="186"/>
    </location>
</feature>
<evidence type="ECO:0000256" key="3">
    <source>
        <dbReference type="SAM" id="Coils"/>
    </source>
</evidence>
<name>I3TMU7_TISMK</name>
<dbReference type="Proteomes" id="UP000005258">
    <property type="component" value="Chromosome"/>
</dbReference>
<dbReference type="PANTHER" id="PTHR30158:SF10">
    <property type="entry name" value="CATION EFFLUX PUMP"/>
    <property type="match status" value="1"/>
</dbReference>
<dbReference type="InterPro" id="IPR058625">
    <property type="entry name" value="MdtA-like_BSH"/>
</dbReference>
<dbReference type="AlphaFoldDB" id="I3TMU7"/>
<organism evidence="9 10">
    <name type="scientific">Tistrella mobilis (strain KA081020-065)</name>
    <dbReference type="NCBI Taxonomy" id="1110502"/>
    <lineage>
        <taxon>Bacteria</taxon>
        <taxon>Pseudomonadati</taxon>
        <taxon>Pseudomonadota</taxon>
        <taxon>Alphaproteobacteria</taxon>
        <taxon>Geminicoccales</taxon>
        <taxon>Geminicoccaceae</taxon>
        <taxon>Tistrella</taxon>
    </lineage>
</organism>
<feature type="domain" description="Multidrug resistance protein MdtA-like beta-barrel" evidence="7">
    <location>
        <begin position="258"/>
        <end position="314"/>
    </location>
</feature>
<dbReference type="Pfam" id="PF25917">
    <property type="entry name" value="BSH_RND"/>
    <property type="match status" value="1"/>
</dbReference>
<dbReference type="EMBL" id="CP003236">
    <property type="protein sequence ID" value="AFK54085.1"/>
    <property type="molecule type" value="Genomic_DNA"/>
</dbReference>
<evidence type="ECO:0000313" key="9">
    <source>
        <dbReference type="EMBL" id="AFK54085.1"/>
    </source>
</evidence>
<feature type="region of interest" description="Disordered" evidence="4">
    <location>
        <begin position="387"/>
        <end position="412"/>
    </location>
</feature>
<dbReference type="Gene3D" id="2.40.50.100">
    <property type="match status" value="1"/>
</dbReference>
<accession>I3TMU7</accession>
<evidence type="ECO:0000259" key="6">
    <source>
        <dbReference type="Pfam" id="PF25917"/>
    </source>
</evidence>
<dbReference type="SUPFAM" id="SSF111369">
    <property type="entry name" value="HlyD-like secretion proteins"/>
    <property type="match status" value="1"/>
</dbReference>
<dbReference type="KEGG" id="tmo:TMO_2247"/>
<dbReference type="GO" id="GO:0005886">
    <property type="term" value="C:plasma membrane"/>
    <property type="evidence" value="ECO:0007669"/>
    <property type="project" value="TreeGrafter"/>
</dbReference>
<keyword evidence="10" id="KW-1185">Reference proteome</keyword>
<protein>
    <submittedName>
        <fullName evidence="9">Secretion protein HlyD</fullName>
    </submittedName>
</protein>
<proteinExistence type="inferred from homology"/>
<dbReference type="FunFam" id="2.40.420.20:FF:000001">
    <property type="entry name" value="Efflux RND transporter periplasmic adaptor subunit"/>
    <property type="match status" value="1"/>
</dbReference>
<comment type="similarity">
    <text evidence="2">Belongs to the membrane fusion protein (MFP) (TC 8.A.1) family.</text>
</comment>
<dbReference type="PANTHER" id="PTHR30158">
    <property type="entry name" value="ACRA/E-RELATED COMPONENT OF DRUG EFFLUX TRANSPORTER"/>
    <property type="match status" value="1"/>
</dbReference>
<dbReference type="Pfam" id="PF25967">
    <property type="entry name" value="RND-MFP_C"/>
    <property type="match status" value="1"/>
</dbReference>
<feature type="domain" description="Multidrug resistance protein MdtA-like C-terminal permuted SH3" evidence="8">
    <location>
        <begin position="320"/>
        <end position="378"/>
    </location>
</feature>
<dbReference type="InterPro" id="IPR058624">
    <property type="entry name" value="MdtA-like_HH"/>
</dbReference>
<dbReference type="GO" id="GO:0046677">
    <property type="term" value="P:response to antibiotic"/>
    <property type="evidence" value="ECO:0007669"/>
    <property type="project" value="TreeGrafter"/>
</dbReference>
<dbReference type="InterPro" id="IPR006143">
    <property type="entry name" value="RND_pump_MFP"/>
</dbReference>
<evidence type="ECO:0000256" key="4">
    <source>
        <dbReference type="SAM" id="MobiDB-lite"/>
    </source>
</evidence>
<dbReference type="GO" id="GO:0030313">
    <property type="term" value="C:cell envelope"/>
    <property type="evidence" value="ECO:0007669"/>
    <property type="project" value="UniProtKB-SubCell"/>
</dbReference>
<reference evidence="9 10" key="1">
    <citation type="journal article" date="2012" name="J. Am. Chem. Soc.">
        <title>Bacterial biosynthesis and maturation of the didemnin anti-cancer agents.</title>
        <authorList>
            <person name="Xu Y."/>
            <person name="Kersten R.D."/>
            <person name="Nam S.J."/>
            <person name="Lu L."/>
            <person name="Al-Suwailem A.M."/>
            <person name="Zheng H."/>
            <person name="Fenical W."/>
            <person name="Dorrestein P.C."/>
            <person name="Moore B.S."/>
            <person name="Qian P.Y."/>
        </authorList>
    </citation>
    <scope>NUCLEOTIDE SEQUENCE [LARGE SCALE GENOMIC DNA]</scope>
    <source>
        <strain evidence="9 10">KA081020-065</strain>
    </source>
</reference>
<dbReference type="Pfam" id="PF25944">
    <property type="entry name" value="Beta-barrel_RND"/>
    <property type="match status" value="1"/>
</dbReference>
<sequence>MATAVTAAAGLAVAYREEVAPYADRVLALAWSGEDAGGAPTEPAAAPPAPQVPVAEVVTREIAPSAEFTGFVAATRSVELRPRVGGAIEAVSVPEGGLVREGQLLFQIDPRPFQVAVETAEAQLRQAEVLLAQAEADFERAEKLVPNGTISRKSYDDALAKRRERQAQVQAAKAAVAAARLDLSYSRVTAPIAGRVDRALVTEGNLVAGGGAGAATVLTTIVSIDPVHVYFDIDEATYLDFVAKARPDSSGRATVRLPVRVSLMTDNGFPHAGVLDFLGNRVDRSTGTVRARAVVPNPDGRLTPGLFARVKLVTDASRQTVLIDDQAVGADQGRRYVLVLGADNKAEYRPVELGPVIDGLRVVTSGLAPGETIIVKGLVRPGMQVAPRPTSMAPGTAPSGHAANVASQEARR</sequence>
<evidence type="ECO:0000259" key="8">
    <source>
        <dbReference type="Pfam" id="PF25967"/>
    </source>
</evidence>
<dbReference type="NCBIfam" id="TIGR01730">
    <property type="entry name" value="RND_mfp"/>
    <property type="match status" value="1"/>
</dbReference>
<dbReference type="HOGENOM" id="CLU_018816_2_1_5"/>
<dbReference type="InterPro" id="IPR058626">
    <property type="entry name" value="MdtA-like_b-barrel"/>
</dbReference>
<dbReference type="eggNOG" id="COG0845">
    <property type="taxonomic scope" value="Bacteria"/>
</dbReference>
<keyword evidence="3" id="KW-0175">Coiled coil</keyword>
<dbReference type="PATRIC" id="fig|1110502.3.peg.2312"/>
<evidence type="ECO:0000259" key="7">
    <source>
        <dbReference type="Pfam" id="PF25944"/>
    </source>
</evidence>
<dbReference type="Gene3D" id="2.40.420.20">
    <property type="match status" value="1"/>
</dbReference>
<dbReference type="STRING" id="1110502.TMO_2247"/>
<evidence type="ECO:0000313" key="10">
    <source>
        <dbReference type="Proteomes" id="UP000005258"/>
    </source>
</evidence>